<dbReference type="GO" id="GO:0016209">
    <property type="term" value="F:antioxidant activity"/>
    <property type="evidence" value="ECO:0007669"/>
    <property type="project" value="InterPro"/>
</dbReference>
<accession>A0A6J4P384</accession>
<dbReference type="PROSITE" id="PS51352">
    <property type="entry name" value="THIOREDOXIN_2"/>
    <property type="match status" value="1"/>
</dbReference>
<feature type="domain" description="Thioredoxin" evidence="4">
    <location>
        <begin position="122"/>
        <end position="276"/>
    </location>
</feature>
<dbReference type="Gene3D" id="3.40.30.10">
    <property type="entry name" value="Glutaredoxin"/>
    <property type="match status" value="1"/>
</dbReference>
<gene>
    <name evidence="5" type="ORF">AVDCRST_MAG74-1865</name>
</gene>
<protein>
    <recommendedName>
        <fullName evidence="4">Thioredoxin domain-containing protein</fullName>
    </recommendedName>
</protein>
<dbReference type="InterPro" id="IPR013766">
    <property type="entry name" value="Thioredoxin_domain"/>
</dbReference>
<feature type="signal peptide" evidence="3">
    <location>
        <begin position="1"/>
        <end position="20"/>
    </location>
</feature>
<evidence type="ECO:0000256" key="2">
    <source>
        <dbReference type="SAM" id="Coils"/>
    </source>
</evidence>
<dbReference type="GO" id="GO:0016491">
    <property type="term" value="F:oxidoreductase activity"/>
    <property type="evidence" value="ECO:0007669"/>
    <property type="project" value="InterPro"/>
</dbReference>
<dbReference type="PROSITE" id="PS00194">
    <property type="entry name" value="THIOREDOXIN_1"/>
    <property type="match status" value="1"/>
</dbReference>
<evidence type="ECO:0000256" key="3">
    <source>
        <dbReference type="SAM" id="SignalP"/>
    </source>
</evidence>
<dbReference type="Pfam" id="PF00578">
    <property type="entry name" value="AhpC-TSA"/>
    <property type="match status" value="1"/>
</dbReference>
<reference evidence="5" key="1">
    <citation type="submission" date="2020-02" db="EMBL/GenBank/DDBJ databases">
        <authorList>
            <person name="Meier V. D."/>
        </authorList>
    </citation>
    <scope>NUCLEOTIDE SEQUENCE</scope>
    <source>
        <strain evidence="5">AVDCRST_MAG74</strain>
    </source>
</reference>
<evidence type="ECO:0000313" key="5">
    <source>
        <dbReference type="EMBL" id="CAA9404982.1"/>
    </source>
</evidence>
<organism evidence="5">
    <name type="scientific">uncultured Pyrinomonadaceae bacterium</name>
    <dbReference type="NCBI Taxonomy" id="2283094"/>
    <lineage>
        <taxon>Bacteria</taxon>
        <taxon>Pseudomonadati</taxon>
        <taxon>Acidobacteriota</taxon>
        <taxon>Blastocatellia</taxon>
        <taxon>Blastocatellales</taxon>
        <taxon>Pyrinomonadaceae</taxon>
        <taxon>environmental samples</taxon>
    </lineage>
</organism>
<dbReference type="InterPro" id="IPR050553">
    <property type="entry name" value="Thioredoxin_ResA/DsbE_sf"/>
</dbReference>
<dbReference type="EMBL" id="CADCUR010000162">
    <property type="protein sequence ID" value="CAA9404982.1"/>
    <property type="molecule type" value="Genomic_DNA"/>
</dbReference>
<dbReference type="SUPFAM" id="SSF52833">
    <property type="entry name" value="Thioredoxin-like"/>
    <property type="match status" value="1"/>
</dbReference>
<sequence length="302" mass="33093">MKKSVYILLAIMGFSMFVQAQSSAVKLEGQVVCCADCWAEADRTKVEYGNAEDLLKAKSCVEGGDPTLLAVRAGDRFKLYQLAEGKFRLAEKNWLAYVGKKISVSGTLNKTKKAEVVRVNSLEIIEKSLAEKQSAEVTGTQVELKLKDLFGAEQSLAQYRGRIVVLNFWATYCVPCRKEMPDLSAIQNEFAALGVQVIGASTDEAADRPKVLQFIKDVKINFPVWLGATSADTLRFGVGTALPATVIIDKDGKVYKTISGIVNQTDLRKDVEKLLQDAEKQAKIETKKQTKISDSQASSVPS</sequence>
<name>A0A6J4P384_9BACT</name>
<evidence type="ECO:0000259" key="4">
    <source>
        <dbReference type="PROSITE" id="PS51352"/>
    </source>
</evidence>
<keyword evidence="2" id="KW-0175">Coiled coil</keyword>
<feature type="chain" id="PRO_5026813779" description="Thioredoxin domain-containing protein" evidence="3">
    <location>
        <begin position="21"/>
        <end position="302"/>
    </location>
</feature>
<dbReference type="PANTHER" id="PTHR42852:SF17">
    <property type="entry name" value="THIOREDOXIN-LIKE PROTEIN HI_1115"/>
    <property type="match status" value="1"/>
</dbReference>
<feature type="coiled-coil region" evidence="2">
    <location>
        <begin position="261"/>
        <end position="288"/>
    </location>
</feature>
<dbReference type="InterPro" id="IPR036249">
    <property type="entry name" value="Thioredoxin-like_sf"/>
</dbReference>
<dbReference type="PANTHER" id="PTHR42852">
    <property type="entry name" value="THIOL:DISULFIDE INTERCHANGE PROTEIN DSBE"/>
    <property type="match status" value="1"/>
</dbReference>
<dbReference type="CDD" id="cd02966">
    <property type="entry name" value="TlpA_like_family"/>
    <property type="match status" value="1"/>
</dbReference>
<keyword evidence="3" id="KW-0732">Signal</keyword>
<dbReference type="AlphaFoldDB" id="A0A6J4P384"/>
<dbReference type="InterPro" id="IPR000866">
    <property type="entry name" value="AhpC/TSA"/>
</dbReference>
<dbReference type="InterPro" id="IPR017937">
    <property type="entry name" value="Thioredoxin_CS"/>
</dbReference>
<proteinExistence type="predicted"/>
<keyword evidence="1" id="KW-0676">Redox-active center</keyword>
<evidence type="ECO:0000256" key="1">
    <source>
        <dbReference type="ARBA" id="ARBA00023284"/>
    </source>
</evidence>